<proteinExistence type="inferred from homology"/>
<protein>
    <submittedName>
        <fullName evidence="3">MFS transporter</fullName>
    </submittedName>
</protein>
<keyword evidence="2" id="KW-1133">Transmembrane helix</keyword>
<comment type="similarity">
    <text evidence="1">Belongs to the sodium:galactoside symporter (TC 2.A.2) family.</text>
</comment>
<sequence length="416" mass="43017">MTTAVLPRREVLAYGVLGLPLAFAALPIYVHVPKLYADSLGMPLALVGGVLLGARILDAVADPLIGQFSDRARGRRALIAWGLIPLGLGVLALLRPPDSAGALWLIMALTVAYAGYSVANINYQAWGARLAPTSLDRTRVVASREGFGLLGVVLAATLPGLLATDSAEGLAALALVFVPVLMLAAWLTLGRVGRDSAHGASHAPAFAMLAAVFGRPAFRRLLVVFAVGGIAAAVPATTVLFFVDDVIGQGDRAGLFLAAYFVAGAASLPLWVAVARRVGKVRAWLLGMLVSIAAFAWAAGLSAGDGTTFLVICLASGLALGADLTLPPAILADQLAESTSGDGACFGWWNFVTKANLALAAGLALPLLALLGYVPGGQDEAALRALAVVYAGVPVVLKLIAALLLWRWRNHMGELR</sequence>
<dbReference type="GO" id="GO:0008643">
    <property type="term" value="P:carbohydrate transport"/>
    <property type="evidence" value="ECO:0007669"/>
    <property type="project" value="InterPro"/>
</dbReference>
<dbReference type="AlphaFoldDB" id="A0A557RDP8"/>
<dbReference type="Pfam" id="PF13347">
    <property type="entry name" value="MFS_2"/>
    <property type="match status" value="1"/>
</dbReference>
<reference evidence="3 4" key="1">
    <citation type="submission" date="2019-07" db="EMBL/GenBank/DDBJ databases">
        <title>The pathways for chlorine oxyanion respiration interact through the shared metabolite chlorate.</title>
        <authorList>
            <person name="Barnum T.P."/>
            <person name="Cheng Y."/>
            <person name="Hill K.A."/>
            <person name="Lucas L.N."/>
            <person name="Carlson H.K."/>
            <person name="Coates J.D."/>
        </authorList>
    </citation>
    <scope>NUCLEOTIDE SEQUENCE [LARGE SCALE GENOMIC DNA]</scope>
    <source>
        <strain evidence="3 4">SFB-1</strain>
    </source>
</reference>
<evidence type="ECO:0000256" key="2">
    <source>
        <dbReference type="SAM" id="Phobius"/>
    </source>
</evidence>
<dbReference type="SUPFAM" id="SSF103473">
    <property type="entry name" value="MFS general substrate transporter"/>
    <property type="match status" value="1"/>
</dbReference>
<dbReference type="EMBL" id="VMNI01000010">
    <property type="protein sequence ID" value="TVO76200.1"/>
    <property type="molecule type" value="Genomic_DNA"/>
</dbReference>
<dbReference type="InterPro" id="IPR039672">
    <property type="entry name" value="MFS_2"/>
</dbReference>
<evidence type="ECO:0000313" key="4">
    <source>
        <dbReference type="Proteomes" id="UP000318349"/>
    </source>
</evidence>
<dbReference type="Proteomes" id="UP000318349">
    <property type="component" value="Unassembled WGS sequence"/>
</dbReference>
<organism evidence="3 4">
    <name type="scientific">Denitromonas halophila</name>
    <dbReference type="NCBI Taxonomy" id="1629404"/>
    <lineage>
        <taxon>Bacteria</taxon>
        <taxon>Pseudomonadati</taxon>
        <taxon>Pseudomonadota</taxon>
        <taxon>Betaproteobacteria</taxon>
        <taxon>Rhodocyclales</taxon>
        <taxon>Zoogloeaceae</taxon>
        <taxon>Denitromonas</taxon>
    </lineage>
</organism>
<keyword evidence="2" id="KW-0472">Membrane</keyword>
<feature type="transmembrane region" description="Helical" evidence="2">
    <location>
        <begin position="146"/>
        <end position="164"/>
    </location>
</feature>
<keyword evidence="2" id="KW-0812">Transmembrane</keyword>
<dbReference type="Gene3D" id="1.20.1250.20">
    <property type="entry name" value="MFS general substrate transporter like domains"/>
    <property type="match status" value="2"/>
</dbReference>
<dbReference type="GO" id="GO:0005886">
    <property type="term" value="C:plasma membrane"/>
    <property type="evidence" value="ECO:0007669"/>
    <property type="project" value="TreeGrafter"/>
</dbReference>
<dbReference type="PANTHER" id="PTHR11328">
    <property type="entry name" value="MAJOR FACILITATOR SUPERFAMILY DOMAIN-CONTAINING PROTEIN"/>
    <property type="match status" value="1"/>
</dbReference>
<gene>
    <name evidence="3" type="ORF">FHP89_12180</name>
</gene>
<dbReference type="PANTHER" id="PTHR11328:SF24">
    <property type="entry name" value="MAJOR FACILITATOR SUPERFAMILY (MFS) PROFILE DOMAIN-CONTAINING PROTEIN"/>
    <property type="match status" value="1"/>
</dbReference>
<feature type="transmembrane region" description="Helical" evidence="2">
    <location>
        <begin position="381"/>
        <end position="406"/>
    </location>
</feature>
<evidence type="ECO:0000313" key="3">
    <source>
        <dbReference type="EMBL" id="TVO76200.1"/>
    </source>
</evidence>
<feature type="transmembrane region" description="Helical" evidence="2">
    <location>
        <begin position="306"/>
        <end position="326"/>
    </location>
</feature>
<feature type="transmembrane region" description="Helical" evidence="2">
    <location>
        <begin position="12"/>
        <end position="32"/>
    </location>
</feature>
<dbReference type="GO" id="GO:0015293">
    <property type="term" value="F:symporter activity"/>
    <property type="evidence" value="ECO:0007669"/>
    <property type="project" value="InterPro"/>
</dbReference>
<feature type="transmembrane region" description="Helical" evidence="2">
    <location>
        <begin position="44"/>
        <end position="65"/>
    </location>
</feature>
<feature type="transmembrane region" description="Helical" evidence="2">
    <location>
        <begin position="255"/>
        <end position="274"/>
    </location>
</feature>
<evidence type="ECO:0000256" key="1">
    <source>
        <dbReference type="ARBA" id="ARBA00009617"/>
    </source>
</evidence>
<accession>A0A557RDP8</accession>
<feature type="transmembrane region" description="Helical" evidence="2">
    <location>
        <begin position="281"/>
        <end position="300"/>
    </location>
</feature>
<feature type="transmembrane region" description="Helical" evidence="2">
    <location>
        <begin position="357"/>
        <end position="375"/>
    </location>
</feature>
<comment type="caution">
    <text evidence="3">The sequence shown here is derived from an EMBL/GenBank/DDBJ whole genome shotgun (WGS) entry which is preliminary data.</text>
</comment>
<feature type="transmembrane region" description="Helical" evidence="2">
    <location>
        <begin position="77"/>
        <end position="95"/>
    </location>
</feature>
<dbReference type="InterPro" id="IPR036259">
    <property type="entry name" value="MFS_trans_sf"/>
</dbReference>
<feature type="transmembrane region" description="Helical" evidence="2">
    <location>
        <begin position="221"/>
        <end position="243"/>
    </location>
</feature>
<feature type="transmembrane region" description="Helical" evidence="2">
    <location>
        <begin position="101"/>
        <end position="125"/>
    </location>
</feature>
<name>A0A557RDP8_9RHOO</name>
<feature type="transmembrane region" description="Helical" evidence="2">
    <location>
        <begin position="170"/>
        <end position="189"/>
    </location>
</feature>